<dbReference type="Gene3D" id="3.40.50.300">
    <property type="entry name" value="P-loop containing nucleotide triphosphate hydrolases"/>
    <property type="match status" value="3"/>
</dbReference>
<feature type="domain" description="DNA2/NAM7 helicase-like C-terminal" evidence="2">
    <location>
        <begin position="654"/>
        <end position="757"/>
    </location>
</feature>
<dbReference type="InterPro" id="IPR027417">
    <property type="entry name" value="P-loop_NTPase"/>
</dbReference>
<feature type="non-terminal residue" evidence="3">
    <location>
        <position position="762"/>
    </location>
</feature>
<sequence length="762" mass="85853">WRIVFPYQDYNCSQVLCNLRAAMNMGSGRRVREMFQERVLKWTLHDIMDENYLHHKVKHIPDRFMSVEEYLDSFVWPVIEETRAQLQQSLESVAEAQYATITFQDEIQLSEGVVEKYEMLVDRETDTGGEKKGQQNLKFKPMDILILSTKLPEILDDFRDDYLLSLVHSIDVQETSSTDCQDTSLDELKVKIYVRCGHPFTSKNYNLKRKYFAIYLGSIASSLRIWNALHTPLEDGEKNWAMLNKAIYFNTEGHNKAFAGEKGDGFEKFRSKHFASLDLNDSQASAVIQAVNAVETNCFYGIKLIQGPPGTGKTSMLISLLSILVHKGSKVLVCAPTNAAVSEIAMRFMKIVTSPPGCCPDTDNFPCIMSLSDLVLVGNEERFDSEGLFADIFLTYRVVRLYECFLPKTGWTYRVTSLIDFLESAVSWHKVFQEKPQKTGSIAFSQYVREELKTLTLPFCEGARTLLNDLPGTFSGKEELECLIKIVESFVNLIAKSEVNKRVLRECFCSSSEGLGDMAKLTGTLNENMLNNTKNLKEVLCLKRSECIQTLRKHLCSGTDISRIGLTIISPEVIEKLCLSHAKLVFSTVSSSAKGCMSMAGSFDCLIIDEAAQLTEAESTIALQIRGLRQAFLIGDPNQLPATVISKLSQNAGYGRSLFERLKDSGHPVHLLNTQYRMHPLISKFPNMEFYGSSIMDGPNVKMETYGNVYLESEMYGKYAFVNVADGTEEEDNVGKSKRNIVEAAVVLHILSKLYKVCACRE</sequence>
<dbReference type="PANTHER" id="PTHR10887">
    <property type="entry name" value="DNA2/NAM7 HELICASE FAMILY"/>
    <property type="match status" value="1"/>
</dbReference>
<evidence type="ECO:0000259" key="2">
    <source>
        <dbReference type="Pfam" id="PF13087"/>
    </source>
</evidence>
<accession>A0AA38BRT3</accession>
<proteinExistence type="predicted"/>
<dbReference type="InterPro" id="IPR041679">
    <property type="entry name" value="DNA2/NAM7-like_C"/>
</dbReference>
<dbReference type="EMBL" id="JAHRHJ020003813">
    <property type="protein sequence ID" value="KAH9289070.1"/>
    <property type="molecule type" value="Genomic_DNA"/>
</dbReference>
<dbReference type="Pfam" id="PF13086">
    <property type="entry name" value="AAA_11"/>
    <property type="match status" value="1"/>
</dbReference>
<feature type="domain" description="DNA2/NAM7 helicase helicase" evidence="1">
    <location>
        <begin position="278"/>
        <end position="647"/>
    </location>
</feature>
<dbReference type="SUPFAM" id="SSF52540">
    <property type="entry name" value="P-loop containing nucleoside triphosphate hydrolases"/>
    <property type="match status" value="1"/>
</dbReference>
<dbReference type="AlphaFoldDB" id="A0AA38BRT3"/>
<dbReference type="InterPro" id="IPR041677">
    <property type="entry name" value="DNA2/NAM7_AAA_11"/>
</dbReference>
<evidence type="ECO:0000259" key="1">
    <source>
        <dbReference type="Pfam" id="PF13086"/>
    </source>
</evidence>
<keyword evidence="4" id="KW-1185">Reference proteome</keyword>
<dbReference type="OMA" id="CESTIPF"/>
<evidence type="ECO:0000313" key="4">
    <source>
        <dbReference type="Proteomes" id="UP000824469"/>
    </source>
</evidence>
<dbReference type="InterPro" id="IPR045055">
    <property type="entry name" value="DNA2/NAM7-like"/>
</dbReference>
<comment type="caution">
    <text evidence="3">The sequence shown here is derived from an EMBL/GenBank/DDBJ whole genome shotgun (WGS) entry which is preliminary data.</text>
</comment>
<dbReference type="Pfam" id="PF13087">
    <property type="entry name" value="AAA_12"/>
    <property type="match status" value="1"/>
</dbReference>
<dbReference type="PANTHER" id="PTHR10887:SF522">
    <property type="entry name" value="P-LOOP CONTAINING NUCLEOSIDE TRIPHOSPHATE HYDROLASES SUPERFAMILY PROTEIN"/>
    <property type="match status" value="1"/>
</dbReference>
<dbReference type="GO" id="GO:0004386">
    <property type="term" value="F:helicase activity"/>
    <property type="evidence" value="ECO:0007669"/>
    <property type="project" value="InterPro"/>
</dbReference>
<gene>
    <name evidence="3" type="ORF">KI387_033187</name>
</gene>
<organism evidence="3 4">
    <name type="scientific">Taxus chinensis</name>
    <name type="common">Chinese yew</name>
    <name type="synonym">Taxus wallichiana var. chinensis</name>
    <dbReference type="NCBI Taxonomy" id="29808"/>
    <lineage>
        <taxon>Eukaryota</taxon>
        <taxon>Viridiplantae</taxon>
        <taxon>Streptophyta</taxon>
        <taxon>Embryophyta</taxon>
        <taxon>Tracheophyta</taxon>
        <taxon>Spermatophyta</taxon>
        <taxon>Pinopsida</taxon>
        <taxon>Pinidae</taxon>
        <taxon>Conifers II</taxon>
        <taxon>Cupressales</taxon>
        <taxon>Taxaceae</taxon>
        <taxon>Taxus</taxon>
    </lineage>
</organism>
<evidence type="ECO:0000313" key="3">
    <source>
        <dbReference type="EMBL" id="KAH9289070.1"/>
    </source>
</evidence>
<name>A0AA38BRT3_TAXCH</name>
<dbReference type="Proteomes" id="UP000824469">
    <property type="component" value="Unassembled WGS sequence"/>
</dbReference>
<feature type="non-terminal residue" evidence="3">
    <location>
        <position position="1"/>
    </location>
</feature>
<reference evidence="3 4" key="1">
    <citation type="journal article" date="2021" name="Nat. Plants">
        <title>The Taxus genome provides insights into paclitaxel biosynthesis.</title>
        <authorList>
            <person name="Xiong X."/>
            <person name="Gou J."/>
            <person name="Liao Q."/>
            <person name="Li Y."/>
            <person name="Zhou Q."/>
            <person name="Bi G."/>
            <person name="Li C."/>
            <person name="Du R."/>
            <person name="Wang X."/>
            <person name="Sun T."/>
            <person name="Guo L."/>
            <person name="Liang H."/>
            <person name="Lu P."/>
            <person name="Wu Y."/>
            <person name="Zhang Z."/>
            <person name="Ro D.K."/>
            <person name="Shang Y."/>
            <person name="Huang S."/>
            <person name="Yan J."/>
        </authorList>
    </citation>
    <scope>NUCLEOTIDE SEQUENCE [LARGE SCALE GENOMIC DNA]</scope>
    <source>
        <strain evidence="3">Ta-2019</strain>
    </source>
</reference>
<protein>
    <submittedName>
        <fullName evidence="3">Uncharacterized protein</fullName>
    </submittedName>
</protein>